<dbReference type="Proteomes" id="UP000072874">
    <property type="component" value="Chromosome 6"/>
</dbReference>
<dbReference type="VEuPathDB" id="PlasmoDB:Py17XNL_000600803"/>
<gene>
    <name evidence="3" type="ORF">PY17X_0625900</name>
    <name evidence="2" type="ORF">PYYM_0624950</name>
</gene>
<name>A0A078KDI5_PLAYE</name>
<dbReference type="VEuPathDB" id="PlasmoDB:PY17X_0625900"/>
<protein>
    <recommendedName>
        <fullName evidence="6">Plasmodium RESA N-terminal domain-containing protein</fullName>
    </recommendedName>
</protein>
<dbReference type="EMBL" id="LK934634">
    <property type="protein sequence ID" value="CDU17108.1"/>
    <property type="molecule type" value="Genomic_DNA"/>
</dbReference>
<dbReference type="Pfam" id="PF09688">
    <property type="entry name" value="Wx5_PLAF3D7"/>
    <property type="match status" value="1"/>
</dbReference>
<sequence length="268" mass="30684">MIAVILNLAIFTFLHYGTHYQQPGINCYHNLAHTNIIYHQNIKQNGGYLKRILRAVPQDDVNFLRDVTTHVDDELEGISPETLALYPMLPGYSFPIINEFVPQENFLQNTVVNDNNEAALLNYLTEIANGNNNTAPDDESSNDTTPSVDSDFIMDRLNLIYSMDERWASLITDMFTQYNNLSEAFNLTQETILVVWNESWRPRLEAMLNTIVTLFENYNMSTPEVEAEVLEIIERAKAEFQIFLNSTRIALQTSFGSDNNDELFAPEV</sequence>
<evidence type="ECO:0008006" key="6">
    <source>
        <dbReference type="Google" id="ProtNLM"/>
    </source>
</evidence>
<dbReference type="VEuPathDB" id="PlasmoDB:PYYM_0624950"/>
<evidence type="ECO:0000313" key="2">
    <source>
        <dbReference type="EMBL" id="CDU17108.1"/>
    </source>
</evidence>
<dbReference type="RefSeq" id="XP_727230.1">
    <property type="nucleotide sequence ID" value="XM_722137.2"/>
</dbReference>
<evidence type="ECO:0000313" key="3">
    <source>
        <dbReference type="EMBL" id="VTZ75590.1"/>
    </source>
</evidence>
<accession>A0A078KDI5</accession>
<dbReference type="EMBL" id="LM993660">
    <property type="protein sequence ID" value="VTZ75590.1"/>
    <property type="molecule type" value="Genomic_DNA"/>
</dbReference>
<keyword evidence="1" id="KW-0732">Signal</keyword>
<evidence type="ECO:0000313" key="5">
    <source>
        <dbReference type="Proteomes" id="UP000072904"/>
    </source>
</evidence>
<dbReference type="VEuPathDB" id="PlasmoDB:PY06562"/>
<dbReference type="GeneID" id="3792570"/>
<organism evidence="2 5">
    <name type="scientific">Plasmodium yoelii</name>
    <dbReference type="NCBI Taxonomy" id="5861"/>
    <lineage>
        <taxon>Eukaryota</taxon>
        <taxon>Sar</taxon>
        <taxon>Alveolata</taxon>
        <taxon>Apicomplexa</taxon>
        <taxon>Aconoidasida</taxon>
        <taxon>Haemosporida</taxon>
        <taxon>Plasmodiidae</taxon>
        <taxon>Plasmodium</taxon>
        <taxon>Plasmodium (Vinckeia)</taxon>
    </lineage>
</organism>
<proteinExistence type="predicted"/>
<evidence type="ECO:0000256" key="1">
    <source>
        <dbReference type="SAM" id="SignalP"/>
    </source>
</evidence>
<feature type="signal peptide" evidence="1">
    <location>
        <begin position="1"/>
        <end position="20"/>
    </location>
</feature>
<dbReference type="OrthoDB" id="372542at2759"/>
<reference evidence="3" key="2">
    <citation type="submission" date="2014-05" db="EMBL/GenBank/DDBJ databases">
        <authorList>
            <person name="Aslett M.A."/>
            <person name="De Silva N."/>
        </authorList>
    </citation>
    <scope>NUCLEOTIDE SEQUENCE</scope>
    <source>
        <strain evidence="3">17X</strain>
    </source>
</reference>
<dbReference type="KEGG" id="pyo:PY17X_0625900"/>
<dbReference type="OMA" id="FANAHAN"/>
<reference evidence="2" key="3">
    <citation type="submission" date="2014-05" db="EMBL/GenBank/DDBJ databases">
        <authorList>
            <person name="Aslett A.Martin."/>
            <person name="De Silva Nishadi"/>
        </authorList>
    </citation>
    <scope>NUCLEOTIDE SEQUENCE</scope>
    <source>
        <strain evidence="2">YM</strain>
    </source>
</reference>
<dbReference type="InterPro" id="IPR006496">
    <property type="entry name" value="CHP01606_Plasmodium_spp"/>
</dbReference>
<reference evidence="4 5" key="1">
    <citation type="journal article" date="2014" name="BMC Biol.">
        <title>A comprehensive evaluation of rodent malaria parasite genomes and gene expression.</title>
        <authorList>
            <person name="Otto T.D."/>
            <person name="Bohme U."/>
            <person name="Jackson A.P."/>
            <person name="Hunt M."/>
            <person name="Franke-Fayard B."/>
            <person name="Hoeijmakers W.A."/>
            <person name="Religa A.A."/>
            <person name="Robertson L."/>
            <person name="Sanders M."/>
            <person name="Ogun S.A."/>
            <person name="Cunningham D."/>
            <person name="Erhart A."/>
            <person name="Billker O."/>
            <person name="Khan S.M."/>
            <person name="Stunnenberg H.G."/>
            <person name="Langhorne J."/>
            <person name="Holder A.A."/>
            <person name="Waters A.P."/>
            <person name="Newbold C.I."/>
            <person name="Pain A."/>
            <person name="Berriman M."/>
            <person name="Janse C.J."/>
        </authorList>
    </citation>
    <scope>NUCLEOTIDE SEQUENCE [LARGE SCALE GENOMIC DNA]</scope>
    <source>
        <strain evidence="3 4">17X</strain>
        <strain evidence="2 5">YM</strain>
    </source>
</reference>
<reference evidence="3" key="4">
    <citation type="submission" date="2019-05" db="EMBL/GenBank/DDBJ databases">
        <authorList>
            <consortium name="Pathogen Informatics"/>
        </authorList>
    </citation>
    <scope>NUCLEOTIDE SEQUENCE</scope>
    <source>
        <strain evidence="3">17X</strain>
    </source>
</reference>
<feature type="chain" id="PRO_5014502140" description="Plasmodium RESA N-terminal domain-containing protein" evidence="1">
    <location>
        <begin position="21"/>
        <end position="268"/>
    </location>
</feature>
<dbReference type="AlphaFoldDB" id="A0A078KDI5"/>
<evidence type="ECO:0000313" key="4">
    <source>
        <dbReference type="Proteomes" id="UP000072874"/>
    </source>
</evidence>
<dbReference type="Proteomes" id="UP000072904">
    <property type="component" value="Chromosome 6"/>
</dbReference>